<dbReference type="GO" id="GO:0051603">
    <property type="term" value="P:proteolysis involved in protein catabolic process"/>
    <property type="evidence" value="ECO:0007669"/>
    <property type="project" value="TreeGrafter"/>
</dbReference>
<dbReference type="GO" id="GO:0004222">
    <property type="term" value="F:metalloendopeptidase activity"/>
    <property type="evidence" value="ECO:0007669"/>
    <property type="project" value="InterPro"/>
</dbReference>
<dbReference type="SUPFAM" id="SSF48452">
    <property type="entry name" value="TPR-like"/>
    <property type="match status" value="1"/>
</dbReference>
<dbReference type="EMBL" id="WTYY01000003">
    <property type="protein sequence ID" value="MXO88532.1"/>
    <property type="molecule type" value="Genomic_DNA"/>
</dbReference>
<dbReference type="PANTHER" id="PTHR22726:SF1">
    <property type="entry name" value="METALLOENDOPEPTIDASE OMA1, MITOCHONDRIAL"/>
    <property type="match status" value="1"/>
</dbReference>
<evidence type="ECO:0000256" key="5">
    <source>
        <dbReference type="ARBA" id="ARBA00022833"/>
    </source>
</evidence>
<name>A0A844ZMI8_9SPHN</name>
<dbReference type="PANTHER" id="PTHR22726">
    <property type="entry name" value="METALLOENDOPEPTIDASE OMA1"/>
    <property type="match status" value="1"/>
</dbReference>
<keyword evidence="4" id="KW-0378">Hydrolase</keyword>
<evidence type="ECO:0000256" key="3">
    <source>
        <dbReference type="ARBA" id="ARBA00022723"/>
    </source>
</evidence>
<evidence type="ECO:0000313" key="9">
    <source>
        <dbReference type="EMBL" id="MXO88532.1"/>
    </source>
</evidence>
<reference evidence="9 10" key="1">
    <citation type="submission" date="2019-12" db="EMBL/GenBank/DDBJ databases">
        <title>Genomic-based taxomic classification of the family Erythrobacteraceae.</title>
        <authorList>
            <person name="Xu L."/>
        </authorList>
    </citation>
    <scope>NUCLEOTIDE SEQUENCE [LARGE SCALE GENOMIC DNA]</scope>
    <source>
        <strain evidence="9 10">JCM 16339</strain>
    </source>
</reference>
<sequence length="451" mass="48575">MRILAHIFAALALTMLAAHPAAAQSILRDAETEQLLQDMVDPLAEAAGLGEGSVEVVLLDDNSINAFVAGGQRIYVHSGLIAAADTANEVQGVLAHELGHVMGGHIIRYSEGATNATRITLLSALAAIGAALAGSGDAAMGIFAMGQQAAMGSFLTFTRTQEASADAAGAQYLSDAGITGRGSLEFFRKLQNYEFRRGISQTAEQEFARTHPLSGSRIAALRAGYEADPAWDVPPDPVQQMRFERIKAKLFGFQADPARTLNAFPVYMTGVPARYARAYAYNKEALIDNALAETDALIAQEPDNPYFLELKGQILLESGRAEEALLPLRRSVELTNYNPLIAPMLGHALLATENPAYLEEAERVLRAAVGRDRLNPFAWYQLGVVYGQRGDFPRARLASAEQQIMSGNPRAALQSARTAEAGLPEGTPDWIRAQDVAIEARAMIERLDERG</sequence>
<dbReference type="InterPro" id="IPR001915">
    <property type="entry name" value="Peptidase_M48"/>
</dbReference>
<dbReference type="RefSeq" id="WP_160590731.1">
    <property type="nucleotide sequence ID" value="NZ_BAAAFP010000001.1"/>
</dbReference>
<keyword evidence="3" id="KW-0479">Metal-binding</keyword>
<keyword evidence="10" id="KW-1185">Reference proteome</keyword>
<evidence type="ECO:0000256" key="1">
    <source>
        <dbReference type="ARBA" id="ARBA00001947"/>
    </source>
</evidence>
<keyword evidence="5" id="KW-0862">Zinc</keyword>
<dbReference type="Gene3D" id="1.25.40.10">
    <property type="entry name" value="Tetratricopeptide repeat domain"/>
    <property type="match status" value="1"/>
</dbReference>
<comment type="cofactor">
    <cofactor evidence="1">
        <name>Zn(2+)</name>
        <dbReference type="ChEBI" id="CHEBI:29105"/>
    </cofactor>
</comment>
<dbReference type="CDD" id="cd07324">
    <property type="entry name" value="M48C_Oma1-like"/>
    <property type="match status" value="1"/>
</dbReference>
<feature type="signal peptide" evidence="7">
    <location>
        <begin position="1"/>
        <end position="23"/>
    </location>
</feature>
<dbReference type="Gene3D" id="3.30.2010.10">
    <property type="entry name" value="Metalloproteases ('zincins'), catalytic domain"/>
    <property type="match status" value="1"/>
</dbReference>
<feature type="domain" description="Peptidase M48" evidence="8">
    <location>
        <begin position="32"/>
        <end position="223"/>
    </location>
</feature>
<dbReference type="InterPro" id="IPR051156">
    <property type="entry name" value="Mito/Outer_Membr_Metalloprot"/>
</dbReference>
<keyword evidence="7" id="KW-0732">Signal</keyword>
<evidence type="ECO:0000256" key="4">
    <source>
        <dbReference type="ARBA" id="ARBA00022801"/>
    </source>
</evidence>
<dbReference type="Proteomes" id="UP000435243">
    <property type="component" value="Unassembled WGS sequence"/>
</dbReference>
<feature type="chain" id="PRO_5033035541" evidence="7">
    <location>
        <begin position="24"/>
        <end position="451"/>
    </location>
</feature>
<evidence type="ECO:0000256" key="6">
    <source>
        <dbReference type="ARBA" id="ARBA00023049"/>
    </source>
</evidence>
<keyword evidence="6 9" id="KW-0482">Metalloprotease</keyword>
<comment type="caution">
    <text evidence="9">The sequence shown here is derived from an EMBL/GenBank/DDBJ whole genome shotgun (WGS) entry which is preliminary data.</text>
</comment>
<dbReference type="InterPro" id="IPR011990">
    <property type="entry name" value="TPR-like_helical_dom_sf"/>
</dbReference>
<evidence type="ECO:0000313" key="10">
    <source>
        <dbReference type="Proteomes" id="UP000435243"/>
    </source>
</evidence>
<dbReference type="OrthoDB" id="9814887at2"/>
<dbReference type="Pfam" id="PF01435">
    <property type="entry name" value="Peptidase_M48"/>
    <property type="match status" value="1"/>
</dbReference>
<proteinExistence type="predicted"/>
<gene>
    <name evidence="9" type="ORF">GRI32_07240</name>
</gene>
<dbReference type="AlphaFoldDB" id="A0A844ZMI8"/>
<evidence type="ECO:0000256" key="2">
    <source>
        <dbReference type="ARBA" id="ARBA00022670"/>
    </source>
</evidence>
<evidence type="ECO:0000259" key="8">
    <source>
        <dbReference type="Pfam" id="PF01435"/>
    </source>
</evidence>
<dbReference type="GO" id="GO:0016020">
    <property type="term" value="C:membrane"/>
    <property type="evidence" value="ECO:0007669"/>
    <property type="project" value="TreeGrafter"/>
</dbReference>
<accession>A0A844ZMI8</accession>
<organism evidence="9 10">
    <name type="scientific">Alteraurantiacibacter aestuarii</name>
    <dbReference type="NCBI Taxonomy" id="650004"/>
    <lineage>
        <taxon>Bacteria</taxon>
        <taxon>Pseudomonadati</taxon>
        <taxon>Pseudomonadota</taxon>
        <taxon>Alphaproteobacteria</taxon>
        <taxon>Sphingomonadales</taxon>
        <taxon>Erythrobacteraceae</taxon>
        <taxon>Alteraurantiacibacter</taxon>
    </lineage>
</organism>
<protein>
    <submittedName>
        <fullName evidence="9">M48 family metalloprotease</fullName>
    </submittedName>
</protein>
<keyword evidence="2 9" id="KW-0645">Protease</keyword>
<dbReference type="GO" id="GO:0046872">
    <property type="term" value="F:metal ion binding"/>
    <property type="evidence" value="ECO:0007669"/>
    <property type="project" value="UniProtKB-KW"/>
</dbReference>
<evidence type="ECO:0000256" key="7">
    <source>
        <dbReference type="SAM" id="SignalP"/>
    </source>
</evidence>